<dbReference type="PANTHER" id="PTHR43190">
    <property type="entry name" value="N-ACETYL-D-GLUCOSAMINE KINASE"/>
    <property type="match status" value="1"/>
</dbReference>
<reference evidence="3 4" key="1">
    <citation type="journal article" date="2019" name="Int. J. Syst. Evol. Microbiol.">
        <title>The Global Catalogue of Microorganisms (GCM) 10K type strain sequencing project: providing services to taxonomists for standard genome sequencing and annotation.</title>
        <authorList>
            <consortium name="The Broad Institute Genomics Platform"/>
            <consortium name="The Broad Institute Genome Sequencing Center for Infectious Disease"/>
            <person name="Wu L."/>
            <person name="Ma J."/>
        </authorList>
    </citation>
    <scope>NUCLEOTIDE SEQUENCE [LARGE SCALE GENOMIC DNA]</scope>
    <source>
        <strain evidence="3 4">JCM 16014</strain>
    </source>
</reference>
<feature type="domain" description="ATPase BadF/BadG/BcrA/BcrD type" evidence="2">
    <location>
        <begin position="7"/>
        <end position="180"/>
    </location>
</feature>
<evidence type="ECO:0000256" key="1">
    <source>
        <dbReference type="SAM" id="MobiDB-lite"/>
    </source>
</evidence>
<proteinExistence type="predicted"/>
<feature type="compositionally biased region" description="Low complexity" evidence="1">
    <location>
        <begin position="190"/>
        <end position="211"/>
    </location>
</feature>
<accession>A0ABN2V6V7</accession>
<sequence length="466" mass="45742">MADPCVVGLDVGGTHSRAVLATVGGRVLGTGRAGGGNPTVLGAGAAIANIVAALRAALGDRAGGRVEACVVGLAGVSTLMADPGAAGVLEQAWADAGLVCPVRVVSDVTVSFAAGTPHADGTLLVSGTGAVAARMHDRLPALFRDGYGWLLGDDGSGFWIGRQAARATIAAADGRAPMAELAKAVLEALLDQSPDSSPTTGRTGSATSGRTWPESGLGLGLGGGGGEGGGAGGGRGEAGLGNGGDGRNGGAPTVVRVAGQASDRASDRASDHASDHASDTAPGTSDAGTSTTPSTIAPSNSAATPGKESNPPDQQSPSRSAAIGEGFGLRGRRRASELVRAVSAQPTVALARLAPLVMAAYELGDPAARRIVEEAARVLVDSLAGVGPVAGQPVVLGGSVLVSRSPVFDAVAAAVGRRWPDSPIGLAHDGAAGATWLAAREVLGARDGALVHAAFTNDDRWSAKFS</sequence>
<keyword evidence="4" id="KW-1185">Reference proteome</keyword>
<feature type="region of interest" description="Disordered" evidence="1">
    <location>
        <begin position="190"/>
        <end position="323"/>
    </location>
</feature>
<gene>
    <name evidence="3" type="ORF">GCM10009839_61130</name>
</gene>
<feature type="compositionally biased region" description="Basic and acidic residues" evidence="1">
    <location>
        <begin position="264"/>
        <end position="278"/>
    </location>
</feature>
<dbReference type="InterPro" id="IPR002731">
    <property type="entry name" value="ATPase_BadF"/>
</dbReference>
<dbReference type="SUPFAM" id="SSF53067">
    <property type="entry name" value="Actin-like ATPase domain"/>
    <property type="match status" value="2"/>
</dbReference>
<protein>
    <recommendedName>
        <fullName evidence="2">ATPase BadF/BadG/BcrA/BcrD type domain-containing protein</fullName>
    </recommendedName>
</protein>
<evidence type="ECO:0000259" key="2">
    <source>
        <dbReference type="Pfam" id="PF01869"/>
    </source>
</evidence>
<dbReference type="InterPro" id="IPR043129">
    <property type="entry name" value="ATPase_NBD"/>
</dbReference>
<comment type="caution">
    <text evidence="3">The sequence shown here is derived from an EMBL/GenBank/DDBJ whole genome shotgun (WGS) entry which is preliminary data.</text>
</comment>
<evidence type="ECO:0000313" key="3">
    <source>
        <dbReference type="EMBL" id="GAA2047641.1"/>
    </source>
</evidence>
<evidence type="ECO:0000313" key="4">
    <source>
        <dbReference type="Proteomes" id="UP001500751"/>
    </source>
</evidence>
<dbReference type="InterPro" id="IPR052519">
    <property type="entry name" value="Euk-type_GlcNAc_Kinase"/>
</dbReference>
<dbReference type="PANTHER" id="PTHR43190:SF3">
    <property type="entry name" value="N-ACETYL-D-GLUCOSAMINE KINASE"/>
    <property type="match status" value="1"/>
</dbReference>
<dbReference type="RefSeq" id="WP_344669140.1">
    <property type="nucleotide sequence ID" value="NZ_BAAAQN010000043.1"/>
</dbReference>
<dbReference type="Pfam" id="PF01869">
    <property type="entry name" value="BcrAD_BadFG"/>
    <property type="match status" value="1"/>
</dbReference>
<dbReference type="Gene3D" id="3.30.420.40">
    <property type="match status" value="3"/>
</dbReference>
<dbReference type="Proteomes" id="UP001500751">
    <property type="component" value="Unassembled WGS sequence"/>
</dbReference>
<feature type="compositionally biased region" description="Polar residues" evidence="1">
    <location>
        <begin position="281"/>
        <end position="303"/>
    </location>
</feature>
<dbReference type="EMBL" id="BAAAQN010000043">
    <property type="protein sequence ID" value="GAA2047641.1"/>
    <property type="molecule type" value="Genomic_DNA"/>
</dbReference>
<organism evidence="3 4">
    <name type="scientific">Catenulispora yoronensis</name>
    <dbReference type="NCBI Taxonomy" id="450799"/>
    <lineage>
        <taxon>Bacteria</taxon>
        <taxon>Bacillati</taxon>
        <taxon>Actinomycetota</taxon>
        <taxon>Actinomycetes</taxon>
        <taxon>Catenulisporales</taxon>
        <taxon>Catenulisporaceae</taxon>
        <taxon>Catenulispora</taxon>
    </lineage>
</organism>
<feature type="compositionally biased region" description="Gly residues" evidence="1">
    <location>
        <begin position="217"/>
        <end position="249"/>
    </location>
</feature>
<name>A0ABN2V6V7_9ACTN</name>